<comment type="caution">
    <text evidence="6">The sequence shown here is derived from an EMBL/GenBank/DDBJ whole genome shotgun (WGS) entry which is preliminary data.</text>
</comment>
<evidence type="ECO:0000259" key="3">
    <source>
        <dbReference type="PROSITE" id="PS51085"/>
    </source>
</evidence>
<evidence type="ECO:0000313" key="6">
    <source>
        <dbReference type="EMBL" id="KAJ5331968.1"/>
    </source>
</evidence>
<evidence type="ECO:0000256" key="1">
    <source>
        <dbReference type="ARBA" id="ARBA00022714"/>
    </source>
</evidence>
<dbReference type="GO" id="GO:0030151">
    <property type="term" value="F:molybdenum ion binding"/>
    <property type="evidence" value="ECO:0007669"/>
    <property type="project" value="InterPro"/>
</dbReference>
<dbReference type="Gene3D" id="3.40.50.80">
    <property type="entry name" value="Nucleotide-binding domain of ferredoxin-NADP reductase (FNR) module"/>
    <property type="match status" value="1"/>
</dbReference>
<reference evidence="6" key="2">
    <citation type="journal article" date="2023" name="IMA Fungus">
        <title>Comparative genomic study of the Penicillium genus elucidates a diverse pangenome and 15 lateral gene transfer events.</title>
        <authorList>
            <person name="Petersen C."/>
            <person name="Sorensen T."/>
            <person name="Nielsen M.R."/>
            <person name="Sondergaard T.E."/>
            <person name="Sorensen J.L."/>
            <person name="Fitzpatrick D.A."/>
            <person name="Frisvad J.C."/>
            <person name="Nielsen K.L."/>
        </authorList>
    </citation>
    <scope>NUCLEOTIDE SEQUENCE</scope>
    <source>
        <strain evidence="6">IBT 21472</strain>
    </source>
</reference>
<evidence type="ECO:0000259" key="5">
    <source>
        <dbReference type="PROSITE" id="PS51384"/>
    </source>
</evidence>
<dbReference type="CDD" id="cd06185">
    <property type="entry name" value="PDR_like"/>
    <property type="match status" value="1"/>
</dbReference>
<dbReference type="GO" id="GO:0030170">
    <property type="term" value="F:pyridoxal phosphate binding"/>
    <property type="evidence" value="ECO:0007669"/>
    <property type="project" value="InterPro"/>
</dbReference>
<name>A0A9W9UDC9_9EURO</name>
<dbReference type="Gene3D" id="2.40.30.10">
    <property type="entry name" value="Translation factors"/>
    <property type="match status" value="1"/>
</dbReference>
<dbReference type="SUPFAM" id="SSF54292">
    <property type="entry name" value="2Fe-2S ferredoxin-like"/>
    <property type="match status" value="1"/>
</dbReference>
<dbReference type="SUPFAM" id="SSF50800">
    <property type="entry name" value="PK beta-barrel domain-like"/>
    <property type="match status" value="1"/>
</dbReference>
<dbReference type="Pfam" id="PF03473">
    <property type="entry name" value="MOSC"/>
    <property type="match status" value="1"/>
</dbReference>
<dbReference type="Pfam" id="PF00111">
    <property type="entry name" value="Fer2"/>
    <property type="match status" value="1"/>
</dbReference>
<dbReference type="PROSITE" id="PS51340">
    <property type="entry name" value="MOSC"/>
    <property type="match status" value="1"/>
</dbReference>
<dbReference type="Gene3D" id="2.40.33.20">
    <property type="entry name" value="PK beta-barrel domain-like"/>
    <property type="match status" value="1"/>
</dbReference>
<organism evidence="6 7">
    <name type="scientific">Penicillium atrosanguineum</name>
    <dbReference type="NCBI Taxonomy" id="1132637"/>
    <lineage>
        <taxon>Eukaryota</taxon>
        <taxon>Fungi</taxon>
        <taxon>Dikarya</taxon>
        <taxon>Ascomycota</taxon>
        <taxon>Pezizomycotina</taxon>
        <taxon>Eurotiomycetes</taxon>
        <taxon>Eurotiomycetidae</taxon>
        <taxon>Eurotiales</taxon>
        <taxon>Aspergillaceae</taxon>
        <taxon>Penicillium</taxon>
    </lineage>
</organism>
<dbReference type="Gene3D" id="3.10.20.30">
    <property type="match status" value="1"/>
</dbReference>
<feature type="domain" description="MOSC" evidence="4">
    <location>
        <begin position="36"/>
        <end position="182"/>
    </location>
</feature>
<dbReference type="PANTHER" id="PTHR30212:SF2">
    <property type="entry name" value="PROTEIN YIIM"/>
    <property type="match status" value="1"/>
</dbReference>
<dbReference type="SUPFAM" id="SSF52343">
    <property type="entry name" value="Ferredoxin reductase-like, C-terminal NADP-linked domain"/>
    <property type="match status" value="1"/>
</dbReference>
<dbReference type="SUPFAM" id="SSF63380">
    <property type="entry name" value="Riboflavin synthase domain-like"/>
    <property type="match status" value="1"/>
</dbReference>
<dbReference type="InterPro" id="IPR017927">
    <property type="entry name" value="FAD-bd_FR_type"/>
</dbReference>
<dbReference type="AlphaFoldDB" id="A0A9W9UDC9"/>
<dbReference type="PROSITE" id="PS00197">
    <property type="entry name" value="2FE2S_FER_1"/>
    <property type="match status" value="1"/>
</dbReference>
<dbReference type="InterPro" id="IPR006058">
    <property type="entry name" value="2Fe2S_fd_BS"/>
</dbReference>
<keyword evidence="1" id="KW-0001">2Fe-2S</keyword>
<dbReference type="InterPro" id="IPR036010">
    <property type="entry name" value="2Fe-2S_ferredoxin-like_sf"/>
</dbReference>
<dbReference type="PANTHER" id="PTHR30212">
    <property type="entry name" value="PROTEIN YIIM"/>
    <property type="match status" value="1"/>
</dbReference>
<dbReference type="PROSITE" id="PS51384">
    <property type="entry name" value="FAD_FR"/>
    <property type="match status" value="1"/>
</dbReference>
<dbReference type="Pfam" id="PF03475">
    <property type="entry name" value="YiiM_3-alpha"/>
    <property type="match status" value="1"/>
</dbReference>
<dbReference type="InterPro" id="IPR052353">
    <property type="entry name" value="Benzoxazolinone_Detox_Enz"/>
</dbReference>
<dbReference type="EMBL" id="JAPZBO010000001">
    <property type="protein sequence ID" value="KAJ5331968.1"/>
    <property type="molecule type" value="Genomic_DNA"/>
</dbReference>
<dbReference type="InterPro" id="IPR039261">
    <property type="entry name" value="FNR_nucleotide-bd"/>
</dbReference>
<sequence>MHAMDEDTIISELEQPWQRDQLVEVRTGKGKPVFGLPLQSAIFKSVRYGSVTVDKLGCRGDEHVYEFHGGPDKALLQYCSRHYDVWGKELPGSEHMFRVGGFGENLVARKANERNTCIGDIVRIGRDVVAQVSLPRQPCYKLNHRFQEKNMSRFTQEKFRTGWFYRILQEGSIHAGDDIELMKRPYPEWTVARVQHYLYIEKENYEMMKVLANMAELGGEIRDIFKNRLNKIFENQEARLLGDESMALNMWADYRLAEKRKETPTVEVFVFEAVQPIESPENALPGTHVRVKLGGRLIRAYSVVGGNQNRFTLGVALDRDTTRGGSLYLHETISEGDTISISKFASTFPLASEADHHTLIAGGIGITGLLASARELQQRNLPYHLHYVVRFPDEVAFTPYLQTLSNVTIYSKKLSKPFDVSKALQLANSNTHIYCCSGERLMNAVRETADELGLPKENVHFESFQANSTGDPFTAELAETKKEVDVGSGESLLDALRSAGFDIPSTCEAGNCGTCRVGVRSGRVEHRGTGLLDNEKDTAMLSCVSRGVGRVVLDL</sequence>
<dbReference type="InterPro" id="IPR005163">
    <property type="entry name" value="Tri_helical_YiiM-like"/>
</dbReference>
<proteinExistence type="predicted"/>
<dbReference type="InterPro" id="IPR017938">
    <property type="entry name" value="Riboflavin_synthase-like_b-brl"/>
</dbReference>
<dbReference type="CDD" id="cd00207">
    <property type="entry name" value="fer2"/>
    <property type="match status" value="1"/>
</dbReference>
<dbReference type="PROSITE" id="PS51085">
    <property type="entry name" value="2FE2S_FER_2"/>
    <property type="match status" value="1"/>
</dbReference>
<keyword evidence="7" id="KW-1185">Reference proteome</keyword>
<dbReference type="GO" id="GO:0016491">
    <property type="term" value="F:oxidoreductase activity"/>
    <property type="evidence" value="ECO:0007669"/>
    <property type="project" value="InterPro"/>
</dbReference>
<protein>
    <submittedName>
        <fullName evidence="6">Uncharacterized protein</fullName>
    </submittedName>
</protein>
<keyword evidence="2" id="KW-0411">Iron-sulfur</keyword>
<evidence type="ECO:0000259" key="4">
    <source>
        <dbReference type="PROSITE" id="PS51340"/>
    </source>
</evidence>
<evidence type="ECO:0000313" key="7">
    <source>
        <dbReference type="Proteomes" id="UP001147746"/>
    </source>
</evidence>
<keyword evidence="1" id="KW-0408">Iron</keyword>
<dbReference type="GO" id="GO:0051537">
    <property type="term" value="F:2 iron, 2 sulfur cluster binding"/>
    <property type="evidence" value="ECO:0007669"/>
    <property type="project" value="UniProtKB-KW"/>
</dbReference>
<feature type="domain" description="FAD-binding FR-type" evidence="5">
    <location>
        <begin position="249"/>
        <end position="351"/>
    </location>
</feature>
<dbReference type="InterPro" id="IPR005302">
    <property type="entry name" value="MoCF_Sase_C"/>
</dbReference>
<dbReference type="InterPro" id="IPR012675">
    <property type="entry name" value="Beta-grasp_dom_sf"/>
</dbReference>
<keyword evidence="1" id="KW-0479">Metal-binding</keyword>
<dbReference type="InterPro" id="IPR011037">
    <property type="entry name" value="Pyrv_Knase-like_insert_dom_sf"/>
</dbReference>
<accession>A0A9W9UDC9</accession>
<dbReference type="Proteomes" id="UP001147746">
    <property type="component" value="Unassembled WGS sequence"/>
</dbReference>
<feature type="domain" description="2Fe-2S ferredoxin-type" evidence="3">
    <location>
        <begin position="471"/>
        <end position="555"/>
    </location>
</feature>
<evidence type="ECO:0000256" key="2">
    <source>
        <dbReference type="ARBA" id="ARBA00023014"/>
    </source>
</evidence>
<gene>
    <name evidence="6" type="ORF">N7476_001751</name>
</gene>
<dbReference type="InterPro" id="IPR001041">
    <property type="entry name" value="2Fe-2S_ferredoxin-type"/>
</dbReference>
<reference evidence="6" key="1">
    <citation type="submission" date="2022-12" db="EMBL/GenBank/DDBJ databases">
        <authorList>
            <person name="Petersen C."/>
        </authorList>
    </citation>
    <scope>NUCLEOTIDE SEQUENCE</scope>
    <source>
        <strain evidence="6">IBT 21472</strain>
    </source>
</reference>
<dbReference type="PRINTS" id="PR00409">
    <property type="entry name" value="PHDIOXRDTASE"/>
</dbReference>